<protein>
    <recommendedName>
        <fullName evidence="7">AP2/ERF domain-containing protein</fullName>
    </recommendedName>
</protein>
<evidence type="ECO:0000313" key="9">
    <source>
        <dbReference type="Proteomes" id="UP000826271"/>
    </source>
</evidence>
<dbReference type="SUPFAM" id="SSF54171">
    <property type="entry name" value="DNA-binding domain"/>
    <property type="match status" value="1"/>
</dbReference>
<dbReference type="Gene3D" id="3.30.730.10">
    <property type="entry name" value="AP2/ERF domain"/>
    <property type="match status" value="1"/>
</dbReference>
<name>A0AAV6WI65_9LAMI</name>
<comment type="subcellular location">
    <subcellularLocation>
        <location evidence="1">Nucleus</location>
    </subcellularLocation>
</comment>
<evidence type="ECO:0000256" key="1">
    <source>
        <dbReference type="ARBA" id="ARBA00004123"/>
    </source>
</evidence>
<evidence type="ECO:0000256" key="2">
    <source>
        <dbReference type="ARBA" id="ARBA00022745"/>
    </source>
</evidence>
<dbReference type="InterPro" id="IPR001471">
    <property type="entry name" value="AP2/ERF_dom"/>
</dbReference>
<keyword evidence="9" id="KW-1185">Reference proteome</keyword>
<dbReference type="AlphaFoldDB" id="A0AAV6WI65"/>
<dbReference type="InterPro" id="IPR016177">
    <property type="entry name" value="DNA-bd_dom_sf"/>
</dbReference>
<dbReference type="CDD" id="cd00018">
    <property type="entry name" value="AP2"/>
    <property type="match status" value="1"/>
</dbReference>
<dbReference type="PROSITE" id="PS51032">
    <property type="entry name" value="AP2_ERF"/>
    <property type="match status" value="1"/>
</dbReference>
<evidence type="ECO:0000256" key="5">
    <source>
        <dbReference type="ARBA" id="ARBA00023163"/>
    </source>
</evidence>
<keyword evidence="2" id="KW-0936">Ethylene signaling pathway</keyword>
<dbReference type="PANTHER" id="PTHR31677:SF222">
    <property type="entry name" value="AP2_ERF DOMAIN-CONTAINING TRANSCRIPTION FACTOR"/>
    <property type="match status" value="1"/>
</dbReference>
<dbReference type="InterPro" id="IPR036955">
    <property type="entry name" value="AP2/ERF_dom_sf"/>
</dbReference>
<sequence>MGLDKSLWLKVKKNFVNVERTNSGKYSARIRDPFKKKRFRLGSFDTPEEALEAYVSRKREFEEKLKAKKGIVDWVLCTEESSVQESTTSHVLENETSDLSHETGHVAKEQIFGENNVSEKQKGEFPVLDDNPLEEVLIFGENNGSEKQKGEFPVLDDNPMEELISGENNVSENQKFKFPVLDDNPVDELIFGENNVTKNPEIKSPALDDNQHVKEKISGENKVLENQEVRFECLKGVQVVDDYGRFVGVFNKLDKYLSLYSMKDGYFCPMA</sequence>
<feature type="domain" description="AP2/ERF" evidence="7">
    <location>
        <begin position="14"/>
        <end position="75"/>
    </location>
</feature>
<dbReference type="EMBL" id="WHWC01000017">
    <property type="protein sequence ID" value="KAG8366608.1"/>
    <property type="molecule type" value="Genomic_DNA"/>
</dbReference>
<dbReference type="GO" id="GO:0005634">
    <property type="term" value="C:nucleus"/>
    <property type="evidence" value="ECO:0007669"/>
    <property type="project" value="UniProtKB-SubCell"/>
</dbReference>
<dbReference type="GO" id="GO:0003700">
    <property type="term" value="F:DNA-binding transcription factor activity"/>
    <property type="evidence" value="ECO:0007669"/>
    <property type="project" value="InterPro"/>
</dbReference>
<keyword evidence="5" id="KW-0804">Transcription</keyword>
<dbReference type="Proteomes" id="UP000826271">
    <property type="component" value="Unassembled WGS sequence"/>
</dbReference>
<evidence type="ECO:0000256" key="6">
    <source>
        <dbReference type="ARBA" id="ARBA00023242"/>
    </source>
</evidence>
<proteinExistence type="predicted"/>
<evidence type="ECO:0000259" key="7">
    <source>
        <dbReference type="PROSITE" id="PS51032"/>
    </source>
</evidence>
<dbReference type="GO" id="GO:0009873">
    <property type="term" value="P:ethylene-activated signaling pathway"/>
    <property type="evidence" value="ECO:0007669"/>
    <property type="project" value="UniProtKB-KW"/>
</dbReference>
<keyword evidence="3" id="KW-0805">Transcription regulation</keyword>
<gene>
    <name evidence="8" type="ORF">BUALT_Bualt17G0097500</name>
</gene>
<reference evidence="8" key="1">
    <citation type="submission" date="2019-10" db="EMBL/GenBank/DDBJ databases">
        <authorList>
            <person name="Zhang R."/>
            <person name="Pan Y."/>
            <person name="Wang J."/>
            <person name="Ma R."/>
            <person name="Yu S."/>
        </authorList>
    </citation>
    <scope>NUCLEOTIDE SEQUENCE</scope>
    <source>
        <strain evidence="8">LA-IB0</strain>
        <tissue evidence="8">Leaf</tissue>
    </source>
</reference>
<evidence type="ECO:0000256" key="3">
    <source>
        <dbReference type="ARBA" id="ARBA00023015"/>
    </source>
</evidence>
<keyword evidence="4" id="KW-0238">DNA-binding</keyword>
<organism evidence="8 9">
    <name type="scientific">Buddleja alternifolia</name>
    <dbReference type="NCBI Taxonomy" id="168488"/>
    <lineage>
        <taxon>Eukaryota</taxon>
        <taxon>Viridiplantae</taxon>
        <taxon>Streptophyta</taxon>
        <taxon>Embryophyta</taxon>
        <taxon>Tracheophyta</taxon>
        <taxon>Spermatophyta</taxon>
        <taxon>Magnoliopsida</taxon>
        <taxon>eudicotyledons</taxon>
        <taxon>Gunneridae</taxon>
        <taxon>Pentapetalae</taxon>
        <taxon>asterids</taxon>
        <taxon>lamiids</taxon>
        <taxon>Lamiales</taxon>
        <taxon>Scrophulariaceae</taxon>
        <taxon>Buddlejeae</taxon>
        <taxon>Buddleja</taxon>
    </lineage>
</organism>
<comment type="caution">
    <text evidence="8">The sequence shown here is derived from an EMBL/GenBank/DDBJ whole genome shotgun (WGS) entry which is preliminary data.</text>
</comment>
<dbReference type="SMART" id="SM00380">
    <property type="entry name" value="AP2"/>
    <property type="match status" value="1"/>
</dbReference>
<dbReference type="GO" id="GO:0003677">
    <property type="term" value="F:DNA binding"/>
    <property type="evidence" value="ECO:0007669"/>
    <property type="project" value="UniProtKB-KW"/>
</dbReference>
<evidence type="ECO:0000256" key="4">
    <source>
        <dbReference type="ARBA" id="ARBA00023125"/>
    </source>
</evidence>
<dbReference type="PANTHER" id="PTHR31677">
    <property type="entry name" value="AP2 DOMAIN CLASS TRANSCRIPTION FACTOR"/>
    <property type="match status" value="1"/>
</dbReference>
<evidence type="ECO:0000313" key="8">
    <source>
        <dbReference type="EMBL" id="KAG8366608.1"/>
    </source>
</evidence>
<keyword evidence="6" id="KW-0539">Nucleus</keyword>
<accession>A0AAV6WI65</accession>